<protein>
    <submittedName>
        <fullName evidence="2">Uncharacterized protein</fullName>
    </submittedName>
</protein>
<gene>
    <name evidence="2" type="ORF">PGQ11_009132</name>
</gene>
<dbReference type="EMBL" id="JAPCWZ010000005">
    <property type="protein sequence ID" value="KAK8862897.1"/>
    <property type="molecule type" value="Genomic_DNA"/>
</dbReference>
<keyword evidence="3" id="KW-1185">Reference proteome</keyword>
<feature type="compositionally biased region" description="Basic and acidic residues" evidence="1">
    <location>
        <begin position="209"/>
        <end position="229"/>
    </location>
</feature>
<organism evidence="2 3">
    <name type="scientific">Apiospora arundinis</name>
    <dbReference type="NCBI Taxonomy" id="335852"/>
    <lineage>
        <taxon>Eukaryota</taxon>
        <taxon>Fungi</taxon>
        <taxon>Dikarya</taxon>
        <taxon>Ascomycota</taxon>
        <taxon>Pezizomycotina</taxon>
        <taxon>Sordariomycetes</taxon>
        <taxon>Xylariomycetidae</taxon>
        <taxon>Amphisphaeriales</taxon>
        <taxon>Apiosporaceae</taxon>
        <taxon>Apiospora</taxon>
    </lineage>
</organism>
<name>A0ABR2IH58_9PEZI</name>
<reference evidence="2 3" key="1">
    <citation type="journal article" date="2024" name="IMA Fungus">
        <title>Apiospora arundinis, a panoply of carbohydrate-active enzymes and secondary metabolites.</title>
        <authorList>
            <person name="Sorensen T."/>
            <person name="Petersen C."/>
            <person name="Muurmann A.T."/>
            <person name="Christiansen J.V."/>
            <person name="Brundto M.L."/>
            <person name="Overgaard C.K."/>
            <person name="Boysen A.T."/>
            <person name="Wollenberg R.D."/>
            <person name="Larsen T.O."/>
            <person name="Sorensen J.L."/>
            <person name="Nielsen K.L."/>
            <person name="Sondergaard T.E."/>
        </authorList>
    </citation>
    <scope>NUCLEOTIDE SEQUENCE [LARGE SCALE GENOMIC DNA]</scope>
    <source>
        <strain evidence="2 3">AAU 773</strain>
    </source>
</reference>
<feature type="region of interest" description="Disordered" evidence="1">
    <location>
        <begin position="1"/>
        <end position="55"/>
    </location>
</feature>
<dbReference type="Proteomes" id="UP001390339">
    <property type="component" value="Unassembled WGS sequence"/>
</dbReference>
<feature type="region of interest" description="Disordered" evidence="1">
    <location>
        <begin position="206"/>
        <end position="229"/>
    </location>
</feature>
<evidence type="ECO:0000256" key="1">
    <source>
        <dbReference type="SAM" id="MobiDB-lite"/>
    </source>
</evidence>
<evidence type="ECO:0000313" key="3">
    <source>
        <dbReference type="Proteomes" id="UP001390339"/>
    </source>
</evidence>
<proteinExistence type="predicted"/>
<accession>A0ABR2IH58</accession>
<sequence>MPPKRAAKRKSAGDERNGGSNEIANGRGAQSDPRPFSKRPKNTIEDDSNERDDPKAWTKWIKDVQENEELYCEILMHKVLTGIEKKTDKCRDGLVEHVASFRPGESKSKPMLEAANEIATSLHLEDSRKEGDAFFQQAQDVLASGAQLLKWHKDTDDAFKGKEVDTQVLLRWKKDRKDIKEVFAKGREYGGKIAANYLAPGTFNPSDLDNAKAGEHEKKAASMFQDSRELKPEDSWGAAAVEQFGYFKDLAQAVQFAADADDHGHGGDSDPRGVQ</sequence>
<evidence type="ECO:0000313" key="2">
    <source>
        <dbReference type="EMBL" id="KAK8862897.1"/>
    </source>
</evidence>
<comment type="caution">
    <text evidence="2">The sequence shown here is derived from an EMBL/GenBank/DDBJ whole genome shotgun (WGS) entry which is preliminary data.</text>
</comment>
<feature type="compositionally biased region" description="Basic residues" evidence="1">
    <location>
        <begin position="1"/>
        <end position="10"/>
    </location>
</feature>